<reference evidence="1" key="1">
    <citation type="journal article" date="2014" name="Front. Microbiol.">
        <title>High frequency of phylogenetically diverse reductive dehalogenase-homologous genes in deep subseafloor sedimentary metagenomes.</title>
        <authorList>
            <person name="Kawai M."/>
            <person name="Futagami T."/>
            <person name="Toyoda A."/>
            <person name="Takaki Y."/>
            <person name="Nishi S."/>
            <person name="Hori S."/>
            <person name="Arai W."/>
            <person name="Tsubouchi T."/>
            <person name="Morono Y."/>
            <person name="Uchiyama I."/>
            <person name="Ito T."/>
            <person name="Fujiyama A."/>
            <person name="Inagaki F."/>
            <person name="Takami H."/>
        </authorList>
    </citation>
    <scope>NUCLEOTIDE SEQUENCE</scope>
    <source>
        <strain evidence="1">Expedition CK06-06</strain>
    </source>
</reference>
<sequence length="97" mass="10394">FSGGFPLRKGNAGTLGELSPKPHPWLYAETCRVGLGIDFAHRFNVIGIEDSGAGVCSIRLAGYTTIGIDGGNIIVSGTKELCNFYCSNFEEIIKLIK</sequence>
<dbReference type="InterPro" id="IPR036412">
    <property type="entry name" value="HAD-like_sf"/>
</dbReference>
<evidence type="ECO:0000313" key="1">
    <source>
        <dbReference type="EMBL" id="GAH03938.1"/>
    </source>
</evidence>
<dbReference type="SUPFAM" id="SSF56784">
    <property type="entry name" value="HAD-like"/>
    <property type="match status" value="1"/>
</dbReference>
<dbReference type="Gene3D" id="3.40.50.1000">
    <property type="entry name" value="HAD superfamily/HAD-like"/>
    <property type="match status" value="1"/>
</dbReference>
<gene>
    <name evidence="1" type="ORF">S01H4_37987</name>
</gene>
<name>X1E5J4_9ZZZZ</name>
<organism evidence="1">
    <name type="scientific">marine sediment metagenome</name>
    <dbReference type="NCBI Taxonomy" id="412755"/>
    <lineage>
        <taxon>unclassified sequences</taxon>
        <taxon>metagenomes</taxon>
        <taxon>ecological metagenomes</taxon>
    </lineage>
</organism>
<feature type="non-terminal residue" evidence="1">
    <location>
        <position position="1"/>
    </location>
</feature>
<proteinExistence type="predicted"/>
<dbReference type="InterPro" id="IPR023214">
    <property type="entry name" value="HAD_sf"/>
</dbReference>
<comment type="caution">
    <text evidence="1">The sequence shown here is derived from an EMBL/GenBank/DDBJ whole genome shotgun (WGS) entry which is preliminary data.</text>
</comment>
<accession>X1E5J4</accession>
<dbReference type="AlphaFoldDB" id="X1E5J4"/>
<dbReference type="EMBL" id="BART01020447">
    <property type="protein sequence ID" value="GAH03938.1"/>
    <property type="molecule type" value="Genomic_DNA"/>
</dbReference>
<protein>
    <submittedName>
        <fullName evidence="1">Uncharacterized protein</fullName>
    </submittedName>
</protein>